<dbReference type="Proteomes" id="UP000270296">
    <property type="component" value="Unassembled WGS sequence"/>
</dbReference>
<dbReference type="WBParaSite" id="SBAD_0000917901-mRNA-1">
    <property type="protein sequence ID" value="SBAD_0000917901-mRNA-1"/>
    <property type="gene ID" value="SBAD_0000917901"/>
</dbReference>
<gene>
    <name evidence="1" type="ORF">SBAD_LOCUS8859</name>
</gene>
<accession>A0A183IZ11</accession>
<evidence type="ECO:0000313" key="1">
    <source>
        <dbReference type="EMBL" id="VDP19732.1"/>
    </source>
</evidence>
<dbReference type="EMBL" id="UZAM01012045">
    <property type="protein sequence ID" value="VDP19732.1"/>
    <property type="molecule type" value="Genomic_DNA"/>
</dbReference>
<organism evidence="3">
    <name type="scientific">Soboliphyme baturini</name>
    <dbReference type="NCBI Taxonomy" id="241478"/>
    <lineage>
        <taxon>Eukaryota</taxon>
        <taxon>Metazoa</taxon>
        <taxon>Ecdysozoa</taxon>
        <taxon>Nematoda</taxon>
        <taxon>Enoplea</taxon>
        <taxon>Dorylaimia</taxon>
        <taxon>Dioctophymatida</taxon>
        <taxon>Dioctophymatoidea</taxon>
        <taxon>Soboliphymatidae</taxon>
        <taxon>Soboliphyme</taxon>
    </lineage>
</organism>
<reference evidence="3" key="1">
    <citation type="submission" date="2016-06" db="UniProtKB">
        <authorList>
            <consortium name="WormBaseParasite"/>
        </authorList>
    </citation>
    <scope>IDENTIFICATION</scope>
</reference>
<protein>
    <submittedName>
        <fullName evidence="3">Transposase</fullName>
    </submittedName>
</protein>
<sequence>MTVNISDSMASRWKGCSPNLTDCTEDSEMSRLGWAGCIQKYQENIPARIANQLKRLANKQGLPQGEPVSLHYGSPTLS</sequence>
<keyword evidence="2" id="KW-1185">Reference proteome</keyword>
<evidence type="ECO:0000313" key="2">
    <source>
        <dbReference type="Proteomes" id="UP000270296"/>
    </source>
</evidence>
<dbReference type="AlphaFoldDB" id="A0A183IZ11"/>
<proteinExistence type="predicted"/>
<reference evidence="1 2" key="2">
    <citation type="submission" date="2018-11" db="EMBL/GenBank/DDBJ databases">
        <authorList>
            <consortium name="Pathogen Informatics"/>
        </authorList>
    </citation>
    <scope>NUCLEOTIDE SEQUENCE [LARGE SCALE GENOMIC DNA]</scope>
</reference>
<name>A0A183IZ11_9BILA</name>
<evidence type="ECO:0000313" key="3">
    <source>
        <dbReference type="WBParaSite" id="SBAD_0000917901-mRNA-1"/>
    </source>
</evidence>